<protein>
    <submittedName>
        <fullName evidence="1">Uncharacterized protein</fullName>
    </submittedName>
</protein>
<evidence type="ECO:0000313" key="2">
    <source>
        <dbReference type="Proteomes" id="UP000002407"/>
    </source>
</evidence>
<accession>A7I0Q7</accession>
<dbReference type="STRING" id="360107.CHAB381_0510"/>
<sequence length="91" mass="10536">MSKKFAVFFTLICAVLLAEILYLQKTNENFDKSAVKSHFVALTGMNFFAFFDGISRFPFEAEINEIFAFYPGFKERQIGSFTQSGQYKIYE</sequence>
<keyword evidence="2" id="KW-1185">Reference proteome</keyword>
<dbReference type="EMBL" id="CP000776">
    <property type="protein sequence ID" value="ABS52234.1"/>
    <property type="molecule type" value="Genomic_DNA"/>
</dbReference>
<evidence type="ECO:0000313" key="1">
    <source>
        <dbReference type="EMBL" id="ABS52234.1"/>
    </source>
</evidence>
<dbReference type="RefSeq" id="WP_012108385.1">
    <property type="nucleotide sequence ID" value="NC_009714.1"/>
</dbReference>
<organism evidence="1 2">
    <name type="scientific">Campylobacter hominis (strain ATCC BAA-381 / DSM 21671 / CCUG 45161 / LMG 19568 / NCTC 13146 / CH001A)</name>
    <dbReference type="NCBI Taxonomy" id="360107"/>
    <lineage>
        <taxon>Bacteria</taxon>
        <taxon>Pseudomonadati</taxon>
        <taxon>Campylobacterota</taxon>
        <taxon>Epsilonproteobacteria</taxon>
        <taxon>Campylobacterales</taxon>
        <taxon>Campylobacteraceae</taxon>
        <taxon>Campylobacter</taxon>
    </lineage>
</organism>
<dbReference type="Proteomes" id="UP000002407">
    <property type="component" value="Chromosome"/>
</dbReference>
<dbReference type="AlphaFoldDB" id="A7I0Q7"/>
<reference evidence="2" key="1">
    <citation type="submission" date="2007-07" db="EMBL/GenBank/DDBJ databases">
        <title>Complete genome sequence of Campylobacter hominis ATCC BAA-381, a commensal isolated from the human gastrointestinal tract.</title>
        <authorList>
            <person name="Fouts D.E."/>
            <person name="Mongodin E.F."/>
            <person name="Puiu D."/>
            <person name="Sebastian Y."/>
            <person name="Miller W.G."/>
            <person name="Mandrell R.E."/>
            <person name="Nelson K.E."/>
        </authorList>
    </citation>
    <scope>NUCLEOTIDE SEQUENCE [LARGE SCALE GENOMIC DNA]</scope>
    <source>
        <strain evidence="2">ATCC BAA-381 / LMG 19568 / NCTC 13146 / CH001A</strain>
    </source>
</reference>
<gene>
    <name evidence="1" type="ordered locus">CHAB381_0510</name>
</gene>
<proteinExistence type="predicted"/>
<dbReference type="KEGG" id="cha:CHAB381_0510"/>
<dbReference type="HOGENOM" id="CLU_2421424_0_0_7"/>
<name>A7I0Q7_CAMHC</name>